<protein>
    <submittedName>
        <fullName evidence="1">Transcriptional regulator</fullName>
    </submittedName>
</protein>
<accession>A2SJT3</accession>
<dbReference type="AlphaFoldDB" id="A2SJT3"/>
<proteinExistence type="predicted"/>
<keyword evidence="2" id="KW-1185">Reference proteome</keyword>
<organism evidence="1 2">
    <name type="scientific">Methylibium petroleiphilum (strain ATCC BAA-1232 / LMG 22953 / PM1)</name>
    <dbReference type="NCBI Taxonomy" id="420662"/>
    <lineage>
        <taxon>Bacteria</taxon>
        <taxon>Pseudomonadati</taxon>
        <taxon>Pseudomonadota</taxon>
        <taxon>Betaproteobacteria</taxon>
        <taxon>Burkholderiales</taxon>
        <taxon>Sphaerotilaceae</taxon>
        <taxon>Methylibium</taxon>
    </lineage>
</organism>
<dbReference type="Proteomes" id="UP000000366">
    <property type="component" value="Chromosome"/>
</dbReference>
<evidence type="ECO:0000313" key="2">
    <source>
        <dbReference type="Proteomes" id="UP000000366"/>
    </source>
</evidence>
<name>A2SJT3_METPP</name>
<evidence type="ECO:0000313" key="1">
    <source>
        <dbReference type="EMBL" id="ABM95822.1"/>
    </source>
</evidence>
<sequence length="81" mass="9088">MKWIVKIGDAQEHQPSSVVRVSLIRPPVSGNFLHAPVGSASTRRLKWRREMPMTAVVRRKVLFPARLTGNPQPSSCQDGLR</sequence>
<dbReference type="STRING" id="420662.Mpe_A2868"/>
<dbReference type="KEGG" id="mpt:Mpe_A2868"/>
<dbReference type="EMBL" id="CP000555">
    <property type="protein sequence ID" value="ABM95822.1"/>
    <property type="molecule type" value="Genomic_DNA"/>
</dbReference>
<reference evidence="1 2" key="1">
    <citation type="journal article" date="2007" name="J. Bacteriol.">
        <title>Whole-genome analysis of the methyl tert-butyl ether-degrading beta-proteobacterium Methylibium petroleiphilum PM1.</title>
        <authorList>
            <person name="Kane S.R."/>
            <person name="Chakicherla A.Y."/>
            <person name="Chain P.S.G."/>
            <person name="Schmidt R."/>
            <person name="Shin M.W."/>
            <person name="Legler T.C."/>
            <person name="Scow K.M."/>
            <person name="Larimer F.W."/>
            <person name="Lucas S.M."/>
            <person name="Richardson P.M."/>
            <person name="Hristova K.R."/>
        </authorList>
    </citation>
    <scope>NUCLEOTIDE SEQUENCE [LARGE SCALE GENOMIC DNA]</scope>
    <source>
        <strain evidence="2">ATCC BAA-1232 / LMG 22953 / PM1</strain>
    </source>
</reference>
<gene>
    <name evidence="1" type="primary">flhC</name>
    <name evidence="1" type="ordered locus">Mpe_A2868</name>
</gene>
<dbReference type="HOGENOM" id="CLU_2569896_0_0_4"/>